<evidence type="ECO:0000313" key="1">
    <source>
        <dbReference type="EMBL" id="MDN4516373.1"/>
    </source>
</evidence>
<sequence>MSDIPDRRERHLQAHHGAFVGLRGVGFRPDMIGHGVGVAHHLGQPVGSGVAGLSLQKAWTLAPFAFERVAVVGESLLRGAVLIRDTLNVALAY</sequence>
<proteinExistence type="predicted"/>
<evidence type="ECO:0008006" key="3">
    <source>
        <dbReference type="Google" id="ProtNLM"/>
    </source>
</evidence>
<dbReference type="Proteomes" id="UP001172687">
    <property type="component" value="Unassembled WGS sequence"/>
</dbReference>
<keyword evidence="2" id="KW-1185">Reference proteome</keyword>
<name>A0ABT8H6I3_MYCAO</name>
<gene>
    <name evidence="1" type="ORF">QYF68_00835</name>
</gene>
<organism evidence="1 2">
    <name type="scientific">Mycolicibacterium austroafricanum</name>
    <name type="common">Mycobacterium austroafricanum</name>
    <dbReference type="NCBI Taxonomy" id="39687"/>
    <lineage>
        <taxon>Bacteria</taxon>
        <taxon>Bacillati</taxon>
        <taxon>Actinomycetota</taxon>
        <taxon>Actinomycetes</taxon>
        <taxon>Mycobacteriales</taxon>
        <taxon>Mycobacteriaceae</taxon>
        <taxon>Mycolicibacterium</taxon>
    </lineage>
</organism>
<comment type="caution">
    <text evidence="1">The sequence shown here is derived from an EMBL/GenBank/DDBJ whole genome shotgun (WGS) entry which is preliminary data.</text>
</comment>
<protein>
    <recommendedName>
        <fullName evidence="3">Thioesterase</fullName>
    </recommendedName>
</protein>
<reference evidence="1" key="1">
    <citation type="submission" date="2023-07" db="EMBL/GenBank/DDBJ databases">
        <title>Degradation of tert-butanol by M. austroafricanum TBA100.</title>
        <authorList>
            <person name="Helbich S."/>
            <person name="Vainshtein Y."/>
        </authorList>
    </citation>
    <scope>NUCLEOTIDE SEQUENCE</scope>
    <source>
        <strain evidence="1">TBA100</strain>
    </source>
</reference>
<accession>A0ABT8H6I3</accession>
<dbReference type="RefSeq" id="WP_301161179.1">
    <property type="nucleotide sequence ID" value="NZ_JAUHTC010000005.1"/>
</dbReference>
<evidence type="ECO:0000313" key="2">
    <source>
        <dbReference type="Proteomes" id="UP001172687"/>
    </source>
</evidence>
<dbReference type="EMBL" id="JAUHTC010000005">
    <property type="protein sequence ID" value="MDN4516373.1"/>
    <property type="molecule type" value="Genomic_DNA"/>
</dbReference>